<dbReference type="PANTHER" id="PTHR42194">
    <property type="entry name" value="UPF0276 PROTEIN HI_1600"/>
    <property type="match status" value="1"/>
</dbReference>
<dbReference type="HAMAP" id="MF_00697">
    <property type="entry name" value="UPF0276"/>
    <property type="match status" value="1"/>
</dbReference>
<keyword evidence="3" id="KW-1185">Reference proteome</keyword>
<dbReference type="InterPro" id="IPR007801">
    <property type="entry name" value="MbnB/TglH/ChrH"/>
</dbReference>
<evidence type="ECO:0000256" key="1">
    <source>
        <dbReference type="HAMAP-Rule" id="MF_00697"/>
    </source>
</evidence>
<name>A0ABT0KL23_9GAMM</name>
<accession>A0ABT0KL23</accession>
<dbReference type="Pfam" id="PF05114">
    <property type="entry name" value="MbnB_TglH_ChrH"/>
    <property type="match status" value="1"/>
</dbReference>
<evidence type="ECO:0000313" key="3">
    <source>
        <dbReference type="Proteomes" id="UP001202134"/>
    </source>
</evidence>
<dbReference type="Proteomes" id="UP001202134">
    <property type="component" value="Unassembled WGS sequence"/>
</dbReference>
<dbReference type="Gene3D" id="3.20.20.150">
    <property type="entry name" value="Divalent-metal-dependent TIM barrel enzymes"/>
    <property type="match status" value="1"/>
</dbReference>
<comment type="caution">
    <text evidence="2">The sequence shown here is derived from an EMBL/GenBank/DDBJ whole genome shotgun (WGS) entry which is preliminary data.</text>
</comment>
<evidence type="ECO:0000313" key="2">
    <source>
        <dbReference type="EMBL" id="MCL1044537.1"/>
    </source>
</evidence>
<dbReference type="NCBIfam" id="NF003818">
    <property type="entry name" value="PRK05409.1"/>
    <property type="match status" value="1"/>
</dbReference>
<dbReference type="SUPFAM" id="SSF51658">
    <property type="entry name" value="Xylose isomerase-like"/>
    <property type="match status" value="1"/>
</dbReference>
<proteinExistence type="inferred from homology"/>
<reference evidence="2 3" key="1">
    <citation type="submission" date="2022-01" db="EMBL/GenBank/DDBJ databases">
        <title>Whole genome-based taxonomy of the Shewanellaceae.</title>
        <authorList>
            <person name="Martin-Rodriguez A.J."/>
        </authorList>
    </citation>
    <scope>NUCLEOTIDE SEQUENCE [LARGE SCALE GENOMIC DNA]</scope>
    <source>
        <strain evidence="2 3">DSM 24955</strain>
    </source>
</reference>
<protein>
    <recommendedName>
        <fullName evidence="1">UPF0276 protein L2737_04210</fullName>
    </recommendedName>
</protein>
<dbReference type="InterPro" id="IPR036237">
    <property type="entry name" value="Xyl_isomerase-like_sf"/>
</dbReference>
<sequence>MSEQKITQDFIGFGLGLRTDHFEYILQHQPAIDWFEVLSENYLVAGGKPRYYLEAIAEQYPVVMHGVSMSIGSTDPLDMDYLKSLKKLSNDINPKWISDHICWTSIHGVNSHDLLPLPYTEETVKHVAERVKIAQDVLGRRLLLENVSSYLSYKDSTMDEWDFLSQVAEEADCLILLDINNIYVSARNHFFNPLDYLNKIDPRRVQQFHLAGHSDYGEYVIDTHDHDVPPSVWTLYQAALERFGPISTMIERDANIPDFPVLYQELLEAQKIAELTLPGHPALSQSSLAPMGAISPMSTNEDLIQDPYQLPSKKVAV</sequence>
<dbReference type="RefSeq" id="WP_248954899.1">
    <property type="nucleotide sequence ID" value="NZ_JAKIKU010000002.1"/>
</dbReference>
<dbReference type="EMBL" id="JAKIKU010000002">
    <property type="protein sequence ID" value="MCL1044537.1"/>
    <property type="molecule type" value="Genomic_DNA"/>
</dbReference>
<gene>
    <name evidence="2" type="ORF">L2737_04210</name>
</gene>
<dbReference type="PANTHER" id="PTHR42194:SF1">
    <property type="entry name" value="UPF0276 PROTEIN HI_1600"/>
    <property type="match status" value="1"/>
</dbReference>
<organism evidence="2 3">
    <name type="scientific">Shewanella electrodiphila</name>
    <dbReference type="NCBI Taxonomy" id="934143"/>
    <lineage>
        <taxon>Bacteria</taxon>
        <taxon>Pseudomonadati</taxon>
        <taxon>Pseudomonadota</taxon>
        <taxon>Gammaproteobacteria</taxon>
        <taxon>Alteromonadales</taxon>
        <taxon>Shewanellaceae</taxon>
        <taxon>Shewanella</taxon>
    </lineage>
</organism>
<comment type="similarity">
    <text evidence="1">Belongs to the UPF0276 family.</text>
</comment>